<reference evidence="5 6" key="1">
    <citation type="submission" date="2016-10" db="EMBL/GenBank/DDBJ databases">
        <authorList>
            <person name="de Groot N.N."/>
        </authorList>
    </citation>
    <scope>NUCLEOTIDE SEQUENCE [LARGE SCALE GENOMIC DNA]</scope>
    <source>
        <strain evidence="5 6">DSM 19547</strain>
    </source>
</reference>
<keyword evidence="3" id="KW-0732">Signal</keyword>
<gene>
    <name evidence="5" type="ORF">SAMN04488047_101376</name>
</gene>
<dbReference type="EMBL" id="FOXA01000001">
    <property type="protein sequence ID" value="SFO90214.1"/>
    <property type="molecule type" value="Genomic_DNA"/>
</dbReference>
<comment type="cofactor">
    <cofactor evidence="2">
        <name>Zn(2+)</name>
        <dbReference type="ChEBI" id="CHEBI:29105"/>
    </cofactor>
    <text evidence="2">Binds 1 zinc ion per subunit.</text>
</comment>
<dbReference type="CDD" id="cd00305">
    <property type="entry name" value="Cu-Zn_Superoxide_Dismutase"/>
    <property type="match status" value="1"/>
</dbReference>
<comment type="function">
    <text evidence="2">Destroys radicals which are normally produced within the cells and which are toxic to biological systems.</text>
</comment>
<feature type="chain" id="PRO_5011710954" description="Superoxide dismutase [Cu-Zn]" evidence="3">
    <location>
        <begin position="22"/>
        <end position="179"/>
    </location>
</feature>
<accession>A0A1I5KYR7</accession>
<evidence type="ECO:0000256" key="3">
    <source>
        <dbReference type="SAM" id="SignalP"/>
    </source>
</evidence>
<keyword evidence="2" id="KW-0479">Metal-binding</keyword>
<keyword evidence="2" id="KW-0186">Copper</keyword>
<evidence type="ECO:0000313" key="5">
    <source>
        <dbReference type="EMBL" id="SFO90214.1"/>
    </source>
</evidence>
<dbReference type="OrthoDB" id="5431326at2"/>
<evidence type="ECO:0000259" key="4">
    <source>
        <dbReference type="Pfam" id="PF00080"/>
    </source>
</evidence>
<dbReference type="Proteomes" id="UP000199356">
    <property type="component" value="Unassembled WGS sequence"/>
</dbReference>
<keyword evidence="2" id="KW-0560">Oxidoreductase</keyword>
<protein>
    <recommendedName>
        <fullName evidence="2">Superoxide dismutase [Cu-Zn]</fullName>
        <ecNumber evidence="2">1.15.1.1</ecNumber>
    </recommendedName>
</protein>
<evidence type="ECO:0000256" key="2">
    <source>
        <dbReference type="RuleBase" id="RU000393"/>
    </source>
</evidence>
<dbReference type="Gene3D" id="2.60.40.200">
    <property type="entry name" value="Superoxide dismutase, copper/zinc binding domain"/>
    <property type="match status" value="1"/>
</dbReference>
<dbReference type="InterPro" id="IPR018152">
    <property type="entry name" value="SOD_Cu/Zn_BS"/>
</dbReference>
<dbReference type="InterPro" id="IPR024134">
    <property type="entry name" value="SOD_Cu/Zn_/chaperone"/>
</dbReference>
<dbReference type="AlphaFoldDB" id="A0A1I5KYR7"/>
<dbReference type="GO" id="GO:0005507">
    <property type="term" value="F:copper ion binding"/>
    <property type="evidence" value="ECO:0007669"/>
    <property type="project" value="InterPro"/>
</dbReference>
<keyword evidence="6" id="KW-1185">Reference proteome</keyword>
<dbReference type="EC" id="1.15.1.1" evidence="2"/>
<dbReference type="SUPFAM" id="SSF49329">
    <property type="entry name" value="Cu,Zn superoxide dismutase-like"/>
    <property type="match status" value="1"/>
</dbReference>
<dbReference type="PANTHER" id="PTHR10003">
    <property type="entry name" value="SUPEROXIDE DISMUTASE CU-ZN -RELATED"/>
    <property type="match status" value="1"/>
</dbReference>
<dbReference type="STRING" id="441119.SAMN04488047_101376"/>
<keyword evidence="2" id="KW-0862">Zinc</keyword>
<evidence type="ECO:0000313" key="6">
    <source>
        <dbReference type="Proteomes" id="UP000199356"/>
    </source>
</evidence>
<dbReference type="InterPro" id="IPR001424">
    <property type="entry name" value="SOD_Cu_Zn_dom"/>
</dbReference>
<comment type="similarity">
    <text evidence="1 2">Belongs to the Cu-Zn superoxide dismutase family.</text>
</comment>
<sequence length="179" mass="18258">MLRTTASLACAATLGASAAWGQVTLGLEAAKAEIHDSDGTFIGTLYVQQTPSGVTSLVLAVNGIPEGTHGVHIHEVGECEPPGFESAGGHVADGREHGIMVEGGPHPGDLPNVVAGDAGIVNVEMFNPRLDVSDHLFDEDGAAVVIHAGSDDYTTQPAGDSGPRIACGVITREDTGEPE</sequence>
<proteinExistence type="inferred from homology"/>
<feature type="signal peptide" evidence="3">
    <location>
        <begin position="1"/>
        <end position="21"/>
    </location>
</feature>
<organism evidence="5 6">
    <name type="scientific">Tranquillimonas alkanivorans</name>
    <dbReference type="NCBI Taxonomy" id="441119"/>
    <lineage>
        <taxon>Bacteria</taxon>
        <taxon>Pseudomonadati</taxon>
        <taxon>Pseudomonadota</taxon>
        <taxon>Alphaproteobacteria</taxon>
        <taxon>Rhodobacterales</taxon>
        <taxon>Roseobacteraceae</taxon>
        <taxon>Tranquillimonas</taxon>
    </lineage>
</organism>
<comment type="cofactor">
    <cofactor evidence="2">
        <name>Cu cation</name>
        <dbReference type="ChEBI" id="CHEBI:23378"/>
    </cofactor>
    <text evidence="2">Binds 1 copper ion per subunit.</text>
</comment>
<name>A0A1I5KYR7_9RHOB</name>
<dbReference type="RefSeq" id="WP_093416894.1">
    <property type="nucleotide sequence ID" value="NZ_FOXA01000001.1"/>
</dbReference>
<dbReference type="PROSITE" id="PS00332">
    <property type="entry name" value="SOD_CU_ZN_2"/>
    <property type="match status" value="1"/>
</dbReference>
<dbReference type="InterPro" id="IPR036423">
    <property type="entry name" value="SOD-like_Cu/Zn_dom_sf"/>
</dbReference>
<evidence type="ECO:0000256" key="1">
    <source>
        <dbReference type="ARBA" id="ARBA00010457"/>
    </source>
</evidence>
<dbReference type="GO" id="GO:0004784">
    <property type="term" value="F:superoxide dismutase activity"/>
    <property type="evidence" value="ECO:0007669"/>
    <property type="project" value="UniProtKB-EC"/>
</dbReference>
<dbReference type="Pfam" id="PF00080">
    <property type="entry name" value="Sod_Cu"/>
    <property type="match status" value="1"/>
</dbReference>
<feature type="domain" description="Superoxide dismutase copper/zinc binding" evidence="4">
    <location>
        <begin position="43"/>
        <end position="170"/>
    </location>
</feature>
<comment type="catalytic activity">
    <reaction evidence="2">
        <text>2 superoxide + 2 H(+) = H2O2 + O2</text>
        <dbReference type="Rhea" id="RHEA:20696"/>
        <dbReference type="ChEBI" id="CHEBI:15378"/>
        <dbReference type="ChEBI" id="CHEBI:15379"/>
        <dbReference type="ChEBI" id="CHEBI:16240"/>
        <dbReference type="ChEBI" id="CHEBI:18421"/>
        <dbReference type="EC" id="1.15.1.1"/>
    </reaction>
</comment>